<dbReference type="EMBL" id="LXQA010568805">
    <property type="protein sequence ID" value="MCI59711.1"/>
    <property type="molecule type" value="Genomic_DNA"/>
</dbReference>
<dbReference type="Proteomes" id="UP000265520">
    <property type="component" value="Unassembled WGS sequence"/>
</dbReference>
<reference evidence="1 2" key="1">
    <citation type="journal article" date="2018" name="Front. Plant Sci.">
        <title>Red Clover (Trifolium pratense) and Zigzag Clover (T. medium) - A Picture of Genomic Similarities and Differences.</title>
        <authorList>
            <person name="Dluhosova J."/>
            <person name="Istvanek J."/>
            <person name="Nedelnik J."/>
            <person name="Repkova J."/>
        </authorList>
    </citation>
    <scope>NUCLEOTIDE SEQUENCE [LARGE SCALE GENOMIC DNA]</scope>
    <source>
        <strain evidence="2">cv. 10/8</strain>
        <tissue evidence="1">Leaf</tissue>
    </source>
</reference>
<comment type="caution">
    <text evidence="1">The sequence shown here is derived from an EMBL/GenBank/DDBJ whole genome shotgun (WGS) entry which is preliminary data.</text>
</comment>
<keyword evidence="2" id="KW-1185">Reference proteome</keyword>
<sequence>MGAAFGPPQHLASFSGDTATWVTSCSGASRGFSVFRR</sequence>
<feature type="non-terminal residue" evidence="1">
    <location>
        <position position="37"/>
    </location>
</feature>
<evidence type="ECO:0000313" key="1">
    <source>
        <dbReference type="EMBL" id="MCI59711.1"/>
    </source>
</evidence>
<proteinExistence type="predicted"/>
<dbReference type="AlphaFoldDB" id="A0A392TF04"/>
<organism evidence="1 2">
    <name type="scientific">Trifolium medium</name>
    <dbReference type="NCBI Taxonomy" id="97028"/>
    <lineage>
        <taxon>Eukaryota</taxon>
        <taxon>Viridiplantae</taxon>
        <taxon>Streptophyta</taxon>
        <taxon>Embryophyta</taxon>
        <taxon>Tracheophyta</taxon>
        <taxon>Spermatophyta</taxon>
        <taxon>Magnoliopsida</taxon>
        <taxon>eudicotyledons</taxon>
        <taxon>Gunneridae</taxon>
        <taxon>Pentapetalae</taxon>
        <taxon>rosids</taxon>
        <taxon>fabids</taxon>
        <taxon>Fabales</taxon>
        <taxon>Fabaceae</taxon>
        <taxon>Papilionoideae</taxon>
        <taxon>50 kb inversion clade</taxon>
        <taxon>NPAAA clade</taxon>
        <taxon>Hologalegina</taxon>
        <taxon>IRL clade</taxon>
        <taxon>Trifolieae</taxon>
        <taxon>Trifolium</taxon>
    </lineage>
</organism>
<protein>
    <submittedName>
        <fullName evidence="1">Uncharacterized protein</fullName>
    </submittedName>
</protein>
<name>A0A392TF04_9FABA</name>
<evidence type="ECO:0000313" key="2">
    <source>
        <dbReference type="Proteomes" id="UP000265520"/>
    </source>
</evidence>
<accession>A0A392TF04</accession>